<organism evidence="1">
    <name type="scientific">marine sediment metagenome</name>
    <dbReference type="NCBI Taxonomy" id="412755"/>
    <lineage>
        <taxon>unclassified sequences</taxon>
        <taxon>metagenomes</taxon>
        <taxon>ecological metagenomes</taxon>
    </lineage>
</organism>
<dbReference type="EMBL" id="BART01022266">
    <property type="protein sequence ID" value="GAG94268.1"/>
    <property type="molecule type" value="Genomic_DNA"/>
</dbReference>
<sequence length="64" mass="7600">MFFARSYLIYKINNLFYLISKEEDPIRSMIYHIPIGETASNTMQTHSIYYPSPLTLRITVIYYG</sequence>
<proteinExistence type="predicted"/>
<reference evidence="1" key="1">
    <citation type="journal article" date="2014" name="Front. Microbiol.">
        <title>High frequency of phylogenetically diverse reductive dehalogenase-homologous genes in deep subseafloor sedimentary metagenomes.</title>
        <authorList>
            <person name="Kawai M."/>
            <person name="Futagami T."/>
            <person name="Toyoda A."/>
            <person name="Takaki Y."/>
            <person name="Nishi S."/>
            <person name="Hori S."/>
            <person name="Arai W."/>
            <person name="Tsubouchi T."/>
            <person name="Morono Y."/>
            <person name="Uchiyama I."/>
            <person name="Ito T."/>
            <person name="Fujiyama A."/>
            <person name="Inagaki F."/>
            <person name="Takami H."/>
        </authorList>
    </citation>
    <scope>NUCLEOTIDE SEQUENCE</scope>
    <source>
        <strain evidence="1">Expedition CK06-06</strain>
    </source>
</reference>
<protein>
    <submittedName>
        <fullName evidence="1">Uncharacterized protein</fullName>
    </submittedName>
</protein>
<comment type="caution">
    <text evidence="1">The sequence shown here is derived from an EMBL/GenBank/DDBJ whole genome shotgun (WGS) entry which is preliminary data.</text>
</comment>
<name>X1CDD1_9ZZZZ</name>
<gene>
    <name evidence="1" type="ORF">S01H4_40809</name>
</gene>
<evidence type="ECO:0000313" key="1">
    <source>
        <dbReference type="EMBL" id="GAG94268.1"/>
    </source>
</evidence>
<accession>X1CDD1</accession>
<dbReference type="AlphaFoldDB" id="X1CDD1"/>